<dbReference type="InterPro" id="IPR013830">
    <property type="entry name" value="SGNH_hydro"/>
</dbReference>
<keyword evidence="4" id="KW-1185">Reference proteome</keyword>
<dbReference type="Proteomes" id="UP001589627">
    <property type="component" value="Unassembled WGS sequence"/>
</dbReference>
<sequence length="439" mass="46389">MRPWKRRHRRPLTAAALLTLAVAPAAVPAQAGAAPDAGWVGTWTASPMAHSSDAVSTNGFTGQTVREVLHTSVGGRRLRLRLTNTFGAVPLKVGRVTVAPPDGPGGIRSDRVRTLTFGGAGSVTIPVGARTVSDPVALPVPADGDVTVSLYLPSATGPVTWHRQSMETTYVSGTGDHTGDADAAAFPTRLGSFFFVDGLDVAPATAPQGAVVTLGDSITDGDQSTVDANNRYPNYLARRENALPPGRRQAVLNAGIGANRVLNDSRLGGPKALDRFDRDVLGQTGVRDVILLEGVNDINFPWFGSEPDAQPTTPVTAGQIIAGYERLIDRAHRHGLRILIGTMTPVRGSFYYTAAGEEERQVVNRWIRGQRLADGVIDFDRVMRDPADPQRLLPAYDSGDHLHPGDSGYQAMAAAVRLDCLGPGAGSARGTDCTTARAS</sequence>
<name>A0ABV5YNP8_9ACTN</name>
<evidence type="ECO:0000256" key="1">
    <source>
        <dbReference type="SAM" id="SignalP"/>
    </source>
</evidence>
<feature type="chain" id="PRO_5046083749" evidence="1">
    <location>
        <begin position="34"/>
        <end position="439"/>
    </location>
</feature>
<evidence type="ECO:0000313" key="3">
    <source>
        <dbReference type="EMBL" id="MFB9836668.1"/>
    </source>
</evidence>
<dbReference type="InterPro" id="IPR036514">
    <property type="entry name" value="SGNH_hydro_sf"/>
</dbReference>
<dbReference type="EMBL" id="JBHLZP010000299">
    <property type="protein sequence ID" value="MFB9836668.1"/>
    <property type="molecule type" value="Genomic_DNA"/>
</dbReference>
<dbReference type="Pfam" id="PF13472">
    <property type="entry name" value="Lipase_GDSL_2"/>
    <property type="match status" value="1"/>
</dbReference>
<dbReference type="PANTHER" id="PTHR43784">
    <property type="entry name" value="GDSL-LIKE LIPASE/ACYLHYDROLASE, PUTATIVE (AFU_ORTHOLOGUE AFUA_2G00820)-RELATED"/>
    <property type="match status" value="1"/>
</dbReference>
<feature type="domain" description="SGNH hydrolase-type esterase" evidence="2">
    <location>
        <begin position="214"/>
        <end position="411"/>
    </location>
</feature>
<keyword evidence="3" id="KW-0378">Hydrolase</keyword>
<dbReference type="GO" id="GO:0016787">
    <property type="term" value="F:hydrolase activity"/>
    <property type="evidence" value="ECO:0007669"/>
    <property type="project" value="UniProtKB-KW"/>
</dbReference>
<reference evidence="3 4" key="1">
    <citation type="submission" date="2024-09" db="EMBL/GenBank/DDBJ databases">
        <authorList>
            <person name="Sun Q."/>
            <person name="Mori K."/>
        </authorList>
    </citation>
    <scope>NUCLEOTIDE SEQUENCE [LARGE SCALE GENOMIC DNA]</scope>
    <source>
        <strain evidence="3 4">TBRC 0563</strain>
    </source>
</reference>
<accession>A0ABV5YNP8</accession>
<keyword evidence="1" id="KW-0732">Signal</keyword>
<comment type="caution">
    <text evidence="3">The sequence shown here is derived from an EMBL/GenBank/DDBJ whole genome shotgun (WGS) entry which is preliminary data.</text>
</comment>
<dbReference type="SUPFAM" id="SSF52266">
    <property type="entry name" value="SGNH hydrolase"/>
    <property type="match status" value="1"/>
</dbReference>
<evidence type="ECO:0000313" key="4">
    <source>
        <dbReference type="Proteomes" id="UP001589627"/>
    </source>
</evidence>
<dbReference type="CDD" id="cd01830">
    <property type="entry name" value="XynE_like"/>
    <property type="match status" value="1"/>
</dbReference>
<proteinExistence type="predicted"/>
<dbReference type="Gene3D" id="3.40.50.1110">
    <property type="entry name" value="SGNH hydrolase"/>
    <property type="match status" value="1"/>
</dbReference>
<dbReference type="InterPro" id="IPR053140">
    <property type="entry name" value="GDSL_Rv0518-like"/>
</dbReference>
<dbReference type="RefSeq" id="WP_378209475.1">
    <property type="nucleotide sequence ID" value="NZ_JBHLZP010000299.1"/>
</dbReference>
<feature type="signal peptide" evidence="1">
    <location>
        <begin position="1"/>
        <end position="33"/>
    </location>
</feature>
<gene>
    <name evidence="3" type="ORF">ACFFNX_31285</name>
</gene>
<protein>
    <submittedName>
        <fullName evidence="3">SGNH/GDSL hydrolase family protein</fullName>
    </submittedName>
</protein>
<organism evidence="3 4">
    <name type="scientific">Actinoallomurus acaciae</name>
    <dbReference type="NCBI Taxonomy" id="502577"/>
    <lineage>
        <taxon>Bacteria</taxon>
        <taxon>Bacillati</taxon>
        <taxon>Actinomycetota</taxon>
        <taxon>Actinomycetes</taxon>
        <taxon>Streptosporangiales</taxon>
        <taxon>Thermomonosporaceae</taxon>
        <taxon>Actinoallomurus</taxon>
    </lineage>
</organism>
<dbReference type="PANTHER" id="PTHR43784:SF2">
    <property type="entry name" value="GDSL-LIKE LIPASE_ACYLHYDROLASE, PUTATIVE (AFU_ORTHOLOGUE AFUA_2G00820)-RELATED"/>
    <property type="match status" value="1"/>
</dbReference>
<evidence type="ECO:0000259" key="2">
    <source>
        <dbReference type="Pfam" id="PF13472"/>
    </source>
</evidence>